<gene>
    <name evidence="3" type="ORF">D9611_013459</name>
</gene>
<comment type="caution">
    <text evidence="3">The sequence shown here is derived from an EMBL/GenBank/DDBJ whole genome shotgun (WGS) entry which is preliminary data.</text>
</comment>
<dbReference type="GO" id="GO:0000981">
    <property type="term" value="F:DNA-binding transcription factor activity, RNA polymerase II-specific"/>
    <property type="evidence" value="ECO:0007669"/>
    <property type="project" value="InterPro"/>
</dbReference>
<evidence type="ECO:0000313" key="4">
    <source>
        <dbReference type="Proteomes" id="UP000541558"/>
    </source>
</evidence>
<dbReference type="EMBL" id="JAACJK010000124">
    <property type="protein sequence ID" value="KAF5328957.1"/>
    <property type="molecule type" value="Genomic_DNA"/>
</dbReference>
<evidence type="ECO:0000313" key="3">
    <source>
        <dbReference type="EMBL" id="KAF5328957.1"/>
    </source>
</evidence>
<dbReference type="AlphaFoldDB" id="A0A8H5BV63"/>
<dbReference type="GO" id="GO:0008270">
    <property type="term" value="F:zinc ion binding"/>
    <property type="evidence" value="ECO:0007669"/>
    <property type="project" value="InterPro"/>
</dbReference>
<dbReference type="InterPro" id="IPR001138">
    <property type="entry name" value="Zn2Cys6_DnaBD"/>
</dbReference>
<reference evidence="3 4" key="1">
    <citation type="journal article" date="2020" name="ISME J.">
        <title>Uncovering the hidden diversity of litter-decomposition mechanisms in mushroom-forming fungi.</title>
        <authorList>
            <person name="Floudas D."/>
            <person name="Bentzer J."/>
            <person name="Ahren D."/>
            <person name="Johansson T."/>
            <person name="Persson P."/>
            <person name="Tunlid A."/>
        </authorList>
    </citation>
    <scope>NUCLEOTIDE SEQUENCE [LARGE SCALE GENOMIC DNA]</scope>
    <source>
        <strain evidence="3 4">CBS 175.51</strain>
    </source>
</reference>
<dbReference type="OrthoDB" id="39175at2759"/>
<dbReference type="PROSITE" id="PS50048">
    <property type="entry name" value="ZN2_CY6_FUNGAL_2"/>
    <property type="match status" value="1"/>
</dbReference>
<feature type="domain" description="Zn(2)-C6 fungal-type" evidence="2">
    <location>
        <begin position="141"/>
        <end position="176"/>
    </location>
</feature>
<evidence type="ECO:0000256" key="1">
    <source>
        <dbReference type="SAM" id="MobiDB-lite"/>
    </source>
</evidence>
<evidence type="ECO:0000259" key="2">
    <source>
        <dbReference type="PROSITE" id="PS50048"/>
    </source>
</evidence>
<dbReference type="CDD" id="cd00067">
    <property type="entry name" value="GAL4"/>
    <property type="match status" value="1"/>
</dbReference>
<organism evidence="3 4">
    <name type="scientific">Ephemerocybe angulata</name>
    <dbReference type="NCBI Taxonomy" id="980116"/>
    <lineage>
        <taxon>Eukaryota</taxon>
        <taxon>Fungi</taxon>
        <taxon>Dikarya</taxon>
        <taxon>Basidiomycota</taxon>
        <taxon>Agaricomycotina</taxon>
        <taxon>Agaricomycetes</taxon>
        <taxon>Agaricomycetidae</taxon>
        <taxon>Agaricales</taxon>
        <taxon>Agaricineae</taxon>
        <taxon>Psathyrellaceae</taxon>
        <taxon>Ephemerocybe</taxon>
    </lineage>
</organism>
<feature type="region of interest" description="Disordered" evidence="1">
    <location>
        <begin position="49"/>
        <end position="133"/>
    </location>
</feature>
<accession>A0A8H5BV63</accession>
<keyword evidence="4" id="KW-1185">Reference proteome</keyword>
<name>A0A8H5BV63_9AGAR</name>
<dbReference type="SUPFAM" id="SSF57701">
    <property type="entry name" value="Zn2/Cys6 DNA-binding domain"/>
    <property type="match status" value="1"/>
</dbReference>
<feature type="region of interest" description="Disordered" evidence="1">
    <location>
        <begin position="1"/>
        <end position="24"/>
    </location>
</feature>
<dbReference type="SMART" id="SM00066">
    <property type="entry name" value="GAL4"/>
    <property type="match status" value="1"/>
</dbReference>
<dbReference type="PROSITE" id="PS00463">
    <property type="entry name" value="ZN2_CY6_FUNGAL_1"/>
    <property type="match status" value="1"/>
</dbReference>
<feature type="region of interest" description="Disordered" evidence="1">
    <location>
        <begin position="178"/>
        <end position="206"/>
    </location>
</feature>
<dbReference type="InterPro" id="IPR036864">
    <property type="entry name" value="Zn2-C6_fun-type_DNA-bd_sf"/>
</dbReference>
<feature type="compositionally biased region" description="Basic residues" evidence="1">
    <location>
        <begin position="179"/>
        <end position="189"/>
    </location>
</feature>
<protein>
    <recommendedName>
        <fullName evidence="2">Zn(2)-C6 fungal-type domain-containing protein</fullName>
    </recommendedName>
</protein>
<dbReference type="Proteomes" id="UP000541558">
    <property type="component" value="Unassembled WGS sequence"/>
</dbReference>
<sequence>MARSTFPETDIDSGPWTVAASPDDVGQPLLWPASVYAALQLDVPSHVTDMRSLSTSKLDVETKAPFNQHLDDGLTKPNRPQPYHLPQRHSQHSSAKSPALDRSKKSKRRSSVLVAKPPATPKPPSKALETNLNPKPAPKKACIFCRERKIACGAPPPNAPNQTCNQCFKRKVVCSYPKGPKKGVRRGNRVGKSAEKVQVPSAYKLT</sequence>
<proteinExistence type="predicted"/>
<dbReference type="Gene3D" id="4.10.240.10">
    <property type="entry name" value="Zn(2)-C6 fungal-type DNA-binding domain"/>
    <property type="match status" value="1"/>
</dbReference>